<dbReference type="EMBL" id="UOEB01000060">
    <property type="protein sequence ID" value="VAV83081.1"/>
    <property type="molecule type" value="Genomic_DNA"/>
</dbReference>
<evidence type="ECO:0000256" key="2">
    <source>
        <dbReference type="ARBA" id="ARBA00037999"/>
    </source>
</evidence>
<dbReference type="Pfam" id="PF01041">
    <property type="entry name" value="DegT_DnrJ_EryC1"/>
    <property type="match status" value="1"/>
</dbReference>
<evidence type="ECO:0000256" key="1">
    <source>
        <dbReference type="ARBA" id="ARBA00022898"/>
    </source>
</evidence>
<dbReference type="PANTHER" id="PTHR30244">
    <property type="entry name" value="TRANSAMINASE"/>
    <property type="match status" value="1"/>
</dbReference>
<dbReference type="InterPro" id="IPR015421">
    <property type="entry name" value="PyrdxlP-dep_Trfase_major"/>
</dbReference>
<dbReference type="InterPro" id="IPR000653">
    <property type="entry name" value="DegT/StrS_aminotransferase"/>
</dbReference>
<dbReference type="InterPro" id="IPR015424">
    <property type="entry name" value="PyrdxlP-dep_Trfase"/>
</dbReference>
<keyword evidence="3" id="KW-0808">Transferase</keyword>
<dbReference type="PANTHER" id="PTHR30244:SF36">
    <property type="entry name" value="3-OXO-GLUCOSE-6-PHOSPHATE:GLUTAMATE AMINOTRANSFERASE"/>
    <property type="match status" value="1"/>
</dbReference>
<name>A0A3B0QRM6_9ZZZZ</name>
<dbReference type="SUPFAM" id="SSF53383">
    <property type="entry name" value="PLP-dependent transferases"/>
    <property type="match status" value="1"/>
</dbReference>
<dbReference type="GO" id="GO:0030170">
    <property type="term" value="F:pyridoxal phosphate binding"/>
    <property type="evidence" value="ECO:0007669"/>
    <property type="project" value="TreeGrafter"/>
</dbReference>
<organism evidence="3">
    <name type="scientific">hydrothermal vent metagenome</name>
    <dbReference type="NCBI Taxonomy" id="652676"/>
    <lineage>
        <taxon>unclassified sequences</taxon>
        <taxon>metagenomes</taxon>
        <taxon>ecological metagenomes</taxon>
    </lineage>
</organism>
<proteinExistence type="inferred from homology"/>
<accession>A0A3B0QRM6</accession>
<gene>
    <name evidence="3" type="ORF">MNBD_BACTEROID02-555</name>
</gene>
<protein>
    <submittedName>
        <fullName evidence="3">Aminotransferase</fullName>
    </submittedName>
</protein>
<dbReference type="Gene3D" id="3.90.1150.10">
    <property type="entry name" value="Aspartate Aminotransferase, domain 1"/>
    <property type="match status" value="1"/>
</dbReference>
<feature type="non-terminal residue" evidence="3">
    <location>
        <position position="1"/>
    </location>
</feature>
<dbReference type="AlphaFoldDB" id="A0A3B0QRM6"/>
<sequence>KAFNELLVSGRYILGDGVKTFETNFASYCGTKYCIGVGNGLDALVLIFRAYIESGKLKKGDEVIVPANTYIASILAIVHAGLTPVFVEPEEETFNISSEKIRKAITSKTKAFLVVHLYGQLADMKAIVSLAKQHNVLVIEDAAQAHGSVNSDAKRAGNLGDAAGFSFYPSKNLGALGDGGAVTTNDEELANLICKLRNYGTSSKYVNDYIGFNSRLDEIQALFLNIKLKKLDDDNAKRVQIAQQYLSQIVSNKIKLPYFSNQKDHVFHQFVVNVENRDAFIGYLKNNEVETLIHYPIAPHKQKALLKYAYLKLPITEQIHNTVVSIPISPIMTDVQVNKVIQLLNTY</sequence>
<keyword evidence="3" id="KW-0032">Aminotransferase</keyword>
<dbReference type="PIRSF" id="PIRSF000390">
    <property type="entry name" value="PLP_StrS"/>
    <property type="match status" value="1"/>
</dbReference>
<keyword evidence="1" id="KW-0663">Pyridoxal phosphate</keyword>
<reference evidence="3" key="1">
    <citation type="submission" date="2018-06" db="EMBL/GenBank/DDBJ databases">
        <authorList>
            <person name="Zhirakovskaya E."/>
        </authorList>
    </citation>
    <scope>NUCLEOTIDE SEQUENCE</scope>
</reference>
<dbReference type="GO" id="GO:0000271">
    <property type="term" value="P:polysaccharide biosynthetic process"/>
    <property type="evidence" value="ECO:0007669"/>
    <property type="project" value="TreeGrafter"/>
</dbReference>
<dbReference type="InterPro" id="IPR015422">
    <property type="entry name" value="PyrdxlP-dep_Trfase_small"/>
</dbReference>
<evidence type="ECO:0000313" key="3">
    <source>
        <dbReference type="EMBL" id="VAV83081.1"/>
    </source>
</evidence>
<dbReference type="GO" id="GO:0008483">
    <property type="term" value="F:transaminase activity"/>
    <property type="evidence" value="ECO:0007669"/>
    <property type="project" value="UniProtKB-KW"/>
</dbReference>
<dbReference type="CDD" id="cd00616">
    <property type="entry name" value="AHBA_syn"/>
    <property type="match status" value="1"/>
</dbReference>
<dbReference type="Gene3D" id="3.40.640.10">
    <property type="entry name" value="Type I PLP-dependent aspartate aminotransferase-like (Major domain)"/>
    <property type="match status" value="1"/>
</dbReference>
<comment type="similarity">
    <text evidence="2">Belongs to the DegT/DnrJ/EryC1 family.</text>
</comment>